<dbReference type="Proteomes" id="UP000176568">
    <property type="component" value="Unassembled WGS sequence"/>
</dbReference>
<organism evidence="1 2">
    <name type="scientific">Candidatus Adlerbacteria bacterium RIFOXYC1_FULL_48_26</name>
    <dbReference type="NCBI Taxonomy" id="1797247"/>
    <lineage>
        <taxon>Bacteria</taxon>
        <taxon>Candidatus Adleribacteriota</taxon>
    </lineage>
</organism>
<comment type="caution">
    <text evidence="1">The sequence shown here is derived from an EMBL/GenBank/DDBJ whole genome shotgun (WGS) entry which is preliminary data.</text>
</comment>
<dbReference type="EMBL" id="MEXB01000003">
    <property type="protein sequence ID" value="OGC88833.1"/>
    <property type="molecule type" value="Genomic_DNA"/>
</dbReference>
<protein>
    <submittedName>
        <fullName evidence="1">Uncharacterized protein</fullName>
    </submittedName>
</protein>
<evidence type="ECO:0000313" key="1">
    <source>
        <dbReference type="EMBL" id="OGC88833.1"/>
    </source>
</evidence>
<reference evidence="1 2" key="1">
    <citation type="journal article" date="2016" name="Nat. Commun.">
        <title>Thousands of microbial genomes shed light on interconnected biogeochemical processes in an aquifer system.</title>
        <authorList>
            <person name="Anantharaman K."/>
            <person name="Brown C.T."/>
            <person name="Hug L.A."/>
            <person name="Sharon I."/>
            <person name="Castelle C.J."/>
            <person name="Probst A.J."/>
            <person name="Thomas B.C."/>
            <person name="Singh A."/>
            <person name="Wilkins M.J."/>
            <person name="Karaoz U."/>
            <person name="Brodie E.L."/>
            <person name="Williams K.H."/>
            <person name="Hubbard S.S."/>
            <person name="Banfield J.F."/>
        </authorList>
    </citation>
    <scope>NUCLEOTIDE SEQUENCE [LARGE SCALE GENOMIC DNA]</scope>
</reference>
<dbReference type="AlphaFoldDB" id="A0A1F4Y6D3"/>
<gene>
    <name evidence="1" type="ORF">A2419_03615</name>
</gene>
<proteinExistence type="predicted"/>
<accession>A0A1F4Y6D3</accession>
<evidence type="ECO:0000313" key="2">
    <source>
        <dbReference type="Proteomes" id="UP000176568"/>
    </source>
</evidence>
<name>A0A1F4Y6D3_9BACT</name>
<dbReference type="STRING" id="1797247.A2419_03615"/>
<sequence>MENKEKSLGDVYDLVGEFMNFVKMRFDFQEHVLSSISLDLGGLHSRQVVMARDIERIKEDMGAVTGAIAELAEKVGVTEE</sequence>